<evidence type="ECO:0000313" key="1">
    <source>
        <dbReference type="EMBL" id="KAK7351387.1"/>
    </source>
</evidence>
<reference evidence="1 2" key="1">
    <citation type="submission" date="2024-01" db="EMBL/GenBank/DDBJ databases">
        <title>The genomes of 5 underutilized Papilionoideae crops provide insights into root nodulation and disease resistanc.</title>
        <authorList>
            <person name="Jiang F."/>
        </authorList>
    </citation>
    <scope>NUCLEOTIDE SEQUENCE [LARGE SCALE GENOMIC DNA]</scope>
    <source>
        <strain evidence="1">LVBAO_FW01</strain>
        <tissue evidence="1">Leaves</tissue>
    </source>
</reference>
<name>A0AAN9MBG9_CANGL</name>
<accession>A0AAN9MBG9</accession>
<dbReference type="Proteomes" id="UP001367508">
    <property type="component" value="Unassembled WGS sequence"/>
</dbReference>
<gene>
    <name evidence="1" type="ORF">VNO77_10798</name>
</gene>
<evidence type="ECO:0000313" key="2">
    <source>
        <dbReference type="Proteomes" id="UP001367508"/>
    </source>
</evidence>
<comment type="caution">
    <text evidence="1">The sequence shown here is derived from an EMBL/GenBank/DDBJ whole genome shotgun (WGS) entry which is preliminary data.</text>
</comment>
<proteinExistence type="predicted"/>
<organism evidence="1 2">
    <name type="scientific">Canavalia gladiata</name>
    <name type="common">Sword bean</name>
    <name type="synonym">Dolichos gladiatus</name>
    <dbReference type="NCBI Taxonomy" id="3824"/>
    <lineage>
        <taxon>Eukaryota</taxon>
        <taxon>Viridiplantae</taxon>
        <taxon>Streptophyta</taxon>
        <taxon>Embryophyta</taxon>
        <taxon>Tracheophyta</taxon>
        <taxon>Spermatophyta</taxon>
        <taxon>Magnoliopsida</taxon>
        <taxon>eudicotyledons</taxon>
        <taxon>Gunneridae</taxon>
        <taxon>Pentapetalae</taxon>
        <taxon>rosids</taxon>
        <taxon>fabids</taxon>
        <taxon>Fabales</taxon>
        <taxon>Fabaceae</taxon>
        <taxon>Papilionoideae</taxon>
        <taxon>50 kb inversion clade</taxon>
        <taxon>NPAAA clade</taxon>
        <taxon>indigoferoid/millettioid clade</taxon>
        <taxon>Phaseoleae</taxon>
        <taxon>Canavalia</taxon>
    </lineage>
</organism>
<sequence length="97" mass="11070">MNKICSFVPKICSKNPCIWIQHLLTICRRVSVCQIILPVGDEYNGTCILIKQLLMHCLNLKRLHTFCLGEWKRGPGYGLLSNLVRFVTNTCAHTLIL</sequence>
<dbReference type="AlphaFoldDB" id="A0AAN9MBG9"/>
<dbReference type="EMBL" id="JAYMYQ010000002">
    <property type="protein sequence ID" value="KAK7351387.1"/>
    <property type="molecule type" value="Genomic_DNA"/>
</dbReference>
<keyword evidence="2" id="KW-1185">Reference proteome</keyword>
<protein>
    <submittedName>
        <fullName evidence="1">Uncharacterized protein</fullName>
    </submittedName>
</protein>